<dbReference type="WBParaSite" id="SMUV_0000769201-mRNA-1">
    <property type="protein sequence ID" value="SMUV_0000769201-mRNA-1"/>
    <property type="gene ID" value="SMUV_0000769201"/>
</dbReference>
<name>A0A0N5ASD2_9BILA</name>
<evidence type="ECO:0000313" key="2">
    <source>
        <dbReference type="WBParaSite" id="SMUV_0000769201-mRNA-1"/>
    </source>
</evidence>
<protein>
    <submittedName>
        <fullName evidence="2">ELYS-bb domain-containing protein</fullName>
    </submittedName>
</protein>
<dbReference type="Proteomes" id="UP000046393">
    <property type="component" value="Unplaced"/>
</dbReference>
<reference evidence="2" key="1">
    <citation type="submission" date="2017-02" db="UniProtKB">
        <authorList>
            <consortium name="WormBaseParasite"/>
        </authorList>
    </citation>
    <scope>IDENTIFICATION</scope>
</reference>
<organism evidence="1 2">
    <name type="scientific">Syphacia muris</name>
    <dbReference type="NCBI Taxonomy" id="451379"/>
    <lineage>
        <taxon>Eukaryota</taxon>
        <taxon>Metazoa</taxon>
        <taxon>Ecdysozoa</taxon>
        <taxon>Nematoda</taxon>
        <taxon>Chromadorea</taxon>
        <taxon>Rhabditida</taxon>
        <taxon>Spirurina</taxon>
        <taxon>Oxyuridomorpha</taxon>
        <taxon>Oxyuroidea</taxon>
        <taxon>Oxyuridae</taxon>
        <taxon>Syphacia</taxon>
    </lineage>
</organism>
<sequence length="187" mass="20486">MYFGLAASSSLIDSRLLVVLIQEEIWSNNQIFESVFREVFNQDISASEIHWFRNSAPTAIPEDIRPPISLLSRMTFHYGNSHNLDKIIDFCANLPTQAFGRILLLVELDETDVPHYTSLGSIMALLADTSNALSGKNSENNGTINAAGFSVIAVVASKVIFDSALIISLYTDCIVQQLSGGSFVNVI</sequence>
<proteinExistence type="predicted"/>
<dbReference type="AlphaFoldDB" id="A0A0N5ASD2"/>
<keyword evidence="1" id="KW-1185">Reference proteome</keyword>
<accession>A0A0N5ASD2</accession>
<evidence type="ECO:0000313" key="1">
    <source>
        <dbReference type="Proteomes" id="UP000046393"/>
    </source>
</evidence>